<gene>
    <name evidence="1" type="ORF">BN970_06932</name>
</gene>
<evidence type="ECO:0008006" key="3">
    <source>
        <dbReference type="Google" id="ProtNLM"/>
    </source>
</evidence>
<accession>A0A0U1DYT0</accession>
<reference evidence="1 2" key="1">
    <citation type="submission" date="2015-03" db="EMBL/GenBank/DDBJ databases">
        <authorList>
            <person name="Murphy D."/>
        </authorList>
    </citation>
    <scope>NUCLEOTIDE SEQUENCE [LARGE SCALE GENOMIC DNA]</scope>
    <source>
        <strain evidence="1 2">D16</strain>
    </source>
</reference>
<proteinExistence type="predicted"/>
<dbReference type="SUPFAM" id="SSF53335">
    <property type="entry name" value="S-adenosyl-L-methionine-dependent methyltransferases"/>
    <property type="match status" value="1"/>
</dbReference>
<evidence type="ECO:0000313" key="1">
    <source>
        <dbReference type="EMBL" id="CQD25134.1"/>
    </source>
</evidence>
<dbReference type="GeneID" id="44300461"/>
<dbReference type="RefSeq" id="WP_131722456.1">
    <property type="nucleotide sequence ID" value="NZ_JBEUKP010000019.1"/>
</dbReference>
<evidence type="ECO:0000313" key="2">
    <source>
        <dbReference type="Proteomes" id="UP000182227"/>
    </source>
</evidence>
<dbReference type="EMBL" id="CTEF01000009">
    <property type="protein sequence ID" value="CQD25134.1"/>
    <property type="molecule type" value="Genomic_DNA"/>
</dbReference>
<dbReference type="InterPro" id="IPR029063">
    <property type="entry name" value="SAM-dependent_MTases_sf"/>
</dbReference>
<sequence>MALSLKPHASIADDDDRGLVRHPYLYESLTDIAFLGRRAQIWGELVIASGAGPGADVLDVVCGTGYFTHRLAEGVVPGGAWPTLRRPRSGRREDRIHELTTNPGNALFVEDLNPQIAGAETKRLMCCGCESARLLRDTHPVVSLMVPACRGGHQPCVRGVFNADAVTSILLQALDFISGSRQVCDETLDVGHLQIYMVSMKVSHSLNAPVGELEPNNLHGRTLTTASASEESEAVVRRPFPGIDVDSSLGRANRAILGGHGAKPTPSHFCASATQSPCKLGNRLRKASWR</sequence>
<dbReference type="AlphaFoldDB" id="A0A0U1DYT0"/>
<organism evidence="1 2">
    <name type="scientific">Mycolicibacterium conceptionense</name>
    <dbReference type="NCBI Taxonomy" id="451644"/>
    <lineage>
        <taxon>Bacteria</taxon>
        <taxon>Bacillati</taxon>
        <taxon>Actinomycetota</taxon>
        <taxon>Actinomycetes</taxon>
        <taxon>Mycobacteriales</taxon>
        <taxon>Mycobacteriaceae</taxon>
        <taxon>Mycolicibacterium</taxon>
    </lineage>
</organism>
<dbReference type="Proteomes" id="UP000182227">
    <property type="component" value="Unassembled WGS sequence"/>
</dbReference>
<protein>
    <recommendedName>
        <fullName evidence="3">Methyltransferase</fullName>
    </recommendedName>
</protein>
<name>A0A0U1DYT0_9MYCO</name>
<dbReference type="OrthoDB" id="9808140at2"/>